<keyword evidence="5" id="KW-0297">G-protein coupled receptor</keyword>
<dbReference type="Proteomes" id="UP000594262">
    <property type="component" value="Unplaced"/>
</dbReference>
<keyword evidence="4 10" id="KW-1133">Transmembrane helix</keyword>
<name>A0A7M5V759_9CNID</name>
<keyword evidence="8" id="KW-0325">Glycoprotein</keyword>
<reference evidence="12" key="1">
    <citation type="submission" date="2021-01" db="UniProtKB">
        <authorList>
            <consortium name="EnsemblMetazoa"/>
        </authorList>
    </citation>
    <scope>IDENTIFICATION</scope>
</reference>
<feature type="transmembrane region" description="Helical" evidence="10">
    <location>
        <begin position="104"/>
        <end position="125"/>
    </location>
</feature>
<evidence type="ECO:0000313" key="12">
    <source>
        <dbReference type="EnsemblMetazoa" id="CLYHEMP003511.1"/>
    </source>
</evidence>
<feature type="domain" description="G-protein coupled receptors family 1 profile" evidence="11">
    <location>
        <begin position="45"/>
        <end position="287"/>
    </location>
</feature>
<dbReference type="PRINTS" id="PR00237">
    <property type="entry name" value="GPCRRHODOPSN"/>
</dbReference>
<dbReference type="EnsemblMetazoa" id="CLYHEMT003511.1">
    <property type="protein sequence ID" value="CLYHEMP003511.1"/>
    <property type="gene ID" value="CLYHEMG003511"/>
</dbReference>
<evidence type="ECO:0000256" key="3">
    <source>
        <dbReference type="ARBA" id="ARBA00022692"/>
    </source>
</evidence>
<proteinExistence type="predicted"/>
<evidence type="ECO:0000256" key="10">
    <source>
        <dbReference type="SAM" id="Phobius"/>
    </source>
</evidence>
<feature type="transmembrane region" description="Helical" evidence="10">
    <location>
        <begin position="67"/>
        <end position="92"/>
    </location>
</feature>
<feature type="transmembrane region" description="Helical" evidence="10">
    <location>
        <begin position="176"/>
        <end position="200"/>
    </location>
</feature>
<dbReference type="GeneID" id="136813867"/>
<keyword evidence="9" id="KW-0807">Transducer</keyword>
<dbReference type="PANTHER" id="PTHR24246">
    <property type="entry name" value="OLFACTORY RECEPTOR AND ADENOSINE RECEPTOR"/>
    <property type="match status" value="1"/>
</dbReference>
<protein>
    <recommendedName>
        <fullName evidence="11">G-protein coupled receptors family 1 profile domain-containing protein</fullName>
    </recommendedName>
</protein>
<dbReference type="SMART" id="SM01381">
    <property type="entry name" value="7TM_GPCR_Srsx"/>
    <property type="match status" value="1"/>
</dbReference>
<feature type="transmembrane region" description="Helical" evidence="10">
    <location>
        <begin position="229"/>
        <end position="249"/>
    </location>
</feature>
<dbReference type="GO" id="GO:0004930">
    <property type="term" value="F:G protein-coupled receptor activity"/>
    <property type="evidence" value="ECO:0007669"/>
    <property type="project" value="UniProtKB-KW"/>
</dbReference>
<accession>A0A7M5V759</accession>
<dbReference type="Gene3D" id="1.20.1070.10">
    <property type="entry name" value="Rhodopsin 7-helix transmembrane proteins"/>
    <property type="match status" value="1"/>
</dbReference>
<evidence type="ECO:0000256" key="7">
    <source>
        <dbReference type="ARBA" id="ARBA00023170"/>
    </source>
</evidence>
<organism evidence="12 13">
    <name type="scientific">Clytia hemisphaerica</name>
    <dbReference type="NCBI Taxonomy" id="252671"/>
    <lineage>
        <taxon>Eukaryota</taxon>
        <taxon>Metazoa</taxon>
        <taxon>Cnidaria</taxon>
        <taxon>Hydrozoa</taxon>
        <taxon>Hydroidolina</taxon>
        <taxon>Leptothecata</taxon>
        <taxon>Obeliida</taxon>
        <taxon>Clytiidae</taxon>
        <taxon>Clytia</taxon>
    </lineage>
</organism>
<dbReference type="InterPro" id="IPR017452">
    <property type="entry name" value="GPCR_Rhodpsn_7TM"/>
</dbReference>
<evidence type="ECO:0000256" key="1">
    <source>
        <dbReference type="ARBA" id="ARBA00004651"/>
    </source>
</evidence>
<evidence type="ECO:0000256" key="8">
    <source>
        <dbReference type="ARBA" id="ARBA00023180"/>
    </source>
</evidence>
<evidence type="ECO:0000313" key="13">
    <source>
        <dbReference type="Proteomes" id="UP000594262"/>
    </source>
</evidence>
<sequence>MMLSNNSGGSIIDDDIFCDEFEPSTTCTYIFSVVLSLIALIACIGNLLTIIVVILDPLKCLRSPFTSFVVNLSIADALQGAIAVPFVVYHLLDHEKGLRLTSKTVHCLTCISLLSVFFSTVIISVDRYIGITRPLKYRVHLSHGRCLKIASAIWVISIGSGFLITYRPYETISFMVYNYFMLVTGIIVMFITFVLMYRFLKQNERQFCEKLRSASITSTSSRYNAEKRVTIVLLIVLSIFMGTYIPALVMLNLSQYCFECSCETRYDLYVIRYILLVSNSAINPFVYSIRMKDFRNSIQSLFVRKTNRKTRYRLITDTSSDGVSNLEKSAAM</sequence>
<dbReference type="CDD" id="cd00637">
    <property type="entry name" value="7tm_classA_rhodopsin-like"/>
    <property type="match status" value="1"/>
</dbReference>
<dbReference type="RefSeq" id="XP_066926462.1">
    <property type="nucleotide sequence ID" value="XM_067070361.1"/>
</dbReference>
<dbReference type="SUPFAM" id="SSF81321">
    <property type="entry name" value="Family A G protein-coupled receptor-like"/>
    <property type="match status" value="1"/>
</dbReference>
<feature type="transmembrane region" description="Helical" evidence="10">
    <location>
        <begin position="29"/>
        <end position="55"/>
    </location>
</feature>
<dbReference type="Pfam" id="PF00001">
    <property type="entry name" value="7tm_1"/>
    <property type="match status" value="1"/>
</dbReference>
<keyword evidence="2" id="KW-1003">Cell membrane</keyword>
<dbReference type="OrthoDB" id="5970330at2759"/>
<evidence type="ECO:0000256" key="4">
    <source>
        <dbReference type="ARBA" id="ARBA00022989"/>
    </source>
</evidence>
<evidence type="ECO:0000256" key="9">
    <source>
        <dbReference type="ARBA" id="ARBA00023224"/>
    </source>
</evidence>
<evidence type="ECO:0000256" key="6">
    <source>
        <dbReference type="ARBA" id="ARBA00023136"/>
    </source>
</evidence>
<keyword evidence="7" id="KW-0675">Receptor</keyword>
<keyword evidence="13" id="KW-1185">Reference proteome</keyword>
<feature type="transmembrane region" description="Helical" evidence="10">
    <location>
        <begin position="146"/>
        <end position="164"/>
    </location>
</feature>
<keyword evidence="6 10" id="KW-0472">Membrane</keyword>
<dbReference type="PROSITE" id="PS50262">
    <property type="entry name" value="G_PROTEIN_RECEP_F1_2"/>
    <property type="match status" value="1"/>
</dbReference>
<keyword evidence="3 10" id="KW-0812">Transmembrane</keyword>
<evidence type="ECO:0000256" key="5">
    <source>
        <dbReference type="ARBA" id="ARBA00023040"/>
    </source>
</evidence>
<comment type="subcellular location">
    <subcellularLocation>
        <location evidence="1">Cell membrane</location>
        <topology evidence="1">Multi-pass membrane protein</topology>
    </subcellularLocation>
</comment>
<dbReference type="InterPro" id="IPR000276">
    <property type="entry name" value="GPCR_Rhodpsn"/>
</dbReference>
<feature type="transmembrane region" description="Helical" evidence="10">
    <location>
        <begin position="269"/>
        <end position="289"/>
    </location>
</feature>
<dbReference type="PANTHER" id="PTHR24246:SF27">
    <property type="entry name" value="ADENOSINE RECEPTOR, ISOFORM A"/>
    <property type="match status" value="1"/>
</dbReference>
<dbReference type="GO" id="GO:0005886">
    <property type="term" value="C:plasma membrane"/>
    <property type="evidence" value="ECO:0007669"/>
    <property type="project" value="UniProtKB-SubCell"/>
</dbReference>
<dbReference type="AlphaFoldDB" id="A0A7M5V759"/>
<evidence type="ECO:0000259" key="11">
    <source>
        <dbReference type="PROSITE" id="PS50262"/>
    </source>
</evidence>
<evidence type="ECO:0000256" key="2">
    <source>
        <dbReference type="ARBA" id="ARBA00022475"/>
    </source>
</evidence>